<proteinExistence type="predicted"/>
<keyword evidence="2" id="KW-1185">Reference proteome</keyword>
<sequence>MYVVFGDRVIDSKEIVDIILKNSCFDNVEDISSRSKREDIVAINLSISAKTLNEILEEDGYELENEELEDILSEYMDIADTMAMELEEVMPQESICMAYSYRYDEVEESIKTIFVLSHEELGNRKLKDVLTRMLNLV</sequence>
<dbReference type="STRING" id="29349.CLOTH_20460"/>
<accession>A0A1V4I444</accession>
<comment type="caution">
    <text evidence="1">The sequence shown here is derived from an EMBL/GenBank/DDBJ whole genome shotgun (WGS) entry which is preliminary data.</text>
</comment>
<dbReference type="AlphaFoldDB" id="A0A1V4I444"/>
<dbReference type="EMBL" id="MZGW01000017">
    <property type="protein sequence ID" value="OPJ54640.1"/>
    <property type="molecule type" value="Genomic_DNA"/>
</dbReference>
<protein>
    <submittedName>
        <fullName evidence="1">Uncharacterized protein</fullName>
    </submittedName>
</protein>
<name>A0A1V4I444_9FIRM</name>
<dbReference type="Proteomes" id="UP000190140">
    <property type="component" value="Unassembled WGS sequence"/>
</dbReference>
<reference evidence="1 2" key="1">
    <citation type="submission" date="2017-03" db="EMBL/GenBank/DDBJ databases">
        <title>Genome sequence of Clostridium thermoalcaliphilum DSM 7309.</title>
        <authorList>
            <person name="Poehlein A."/>
            <person name="Daniel R."/>
        </authorList>
    </citation>
    <scope>NUCLEOTIDE SEQUENCE [LARGE SCALE GENOMIC DNA]</scope>
    <source>
        <strain evidence="1 2">DSM 7309</strain>
    </source>
</reference>
<dbReference type="OrthoDB" id="1755920at2"/>
<evidence type="ECO:0000313" key="2">
    <source>
        <dbReference type="Proteomes" id="UP000190140"/>
    </source>
</evidence>
<gene>
    <name evidence="1" type="ORF">CLOTH_20460</name>
</gene>
<dbReference type="RefSeq" id="WP_079413690.1">
    <property type="nucleotide sequence ID" value="NZ_MZGW01000017.1"/>
</dbReference>
<organism evidence="1 2">
    <name type="scientific">Alkalithermobacter paradoxus</name>
    <dbReference type="NCBI Taxonomy" id="29349"/>
    <lineage>
        <taxon>Bacteria</taxon>
        <taxon>Bacillati</taxon>
        <taxon>Bacillota</taxon>
        <taxon>Clostridia</taxon>
        <taxon>Peptostreptococcales</taxon>
        <taxon>Tepidibacteraceae</taxon>
        <taxon>Alkalithermobacter</taxon>
    </lineage>
</organism>
<evidence type="ECO:0000313" key="1">
    <source>
        <dbReference type="EMBL" id="OPJ54640.1"/>
    </source>
</evidence>